<reference evidence="4" key="1">
    <citation type="submission" date="2025-08" db="UniProtKB">
        <authorList>
            <consortium name="Ensembl"/>
        </authorList>
    </citation>
    <scope>IDENTIFICATION</scope>
</reference>
<name>A0A3B3UY71_9TELE</name>
<dbReference type="Proteomes" id="UP000261500">
    <property type="component" value="Unplaced"/>
</dbReference>
<dbReference type="PANTHER" id="PTHR47080:SF2">
    <property type="entry name" value="GLUTAMINE-RICH PROTEIN 2"/>
    <property type="match status" value="1"/>
</dbReference>
<reference evidence="4" key="2">
    <citation type="submission" date="2025-09" db="UniProtKB">
        <authorList>
            <consortium name="Ensembl"/>
        </authorList>
    </citation>
    <scope>IDENTIFICATION</scope>
</reference>
<feature type="region of interest" description="Disordered" evidence="2">
    <location>
        <begin position="287"/>
        <end position="532"/>
    </location>
</feature>
<dbReference type="PANTHER" id="PTHR47080">
    <property type="entry name" value="CHROMOSOME 16 OPEN READING FRAME 96"/>
    <property type="match status" value="1"/>
</dbReference>
<dbReference type="GeneTree" id="ENSGT00940000167057"/>
<evidence type="ECO:0000259" key="3">
    <source>
        <dbReference type="Pfam" id="PF16043"/>
    </source>
</evidence>
<evidence type="ECO:0000313" key="5">
    <source>
        <dbReference type="Proteomes" id="UP000261500"/>
    </source>
</evidence>
<dbReference type="Pfam" id="PF16043">
    <property type="entry name" value="DUF4795"/>
    <property type="match status" value="1"/>
</dbReference>
<protein>
    <submittedName>
        <fullName evidence="4">Glutamine-rich protein 2-like</fullName>
    </submittedName>
</protein>
<feature type="compositionally biased region" description="Low complexity" evidence="2">
    <location>
        <begin position="496"/>
        <end position="506"/>
    </location>
</feature>
<feature type="compositionally biased region" description="Pro residues" evidence="2">
    <location>
        <begin position="435"/>
        <end position="495"/>
    </location>
</feature>
<keyword evidence="5" id="KW-1185">Reference proteome</keyword>
<dbReference type="STRING" id="48699.ENSPLAP00000017788"/>
<feature type="compositionally biased region" description="Basic and acidic residues" evidence="2">
    <location>
        <begin position="513"/>
        <end position="528"/>
    </location>
</feature>
<proteinExistence type="predicted"/>
<feature type="coiled-coil region" evidence="1">
    <location>
        <begin position="533"/>
        <end position="560"/>
    </location>
</feature>
<keyword evidence="1" id="KW-0175">Coiled coil</keyword>
<feature type="coiled-coil region" evidence="1">
    <location>
        <begin position="110"/>
        <end position="173"/>
    </location>
</feature>
<accession>A0A3B3UY71</accession>
<sequence length="850" mass="92390">MEKNISLFELLNLSIGSPHKSSVNFSALHALLLEMLKLLDLREATTCFKFSPPGDRVLDAPLGAPVKVPTHPSVSDQLVPPGSDLQKLTDSVSVLDGTGGDDFRTSGDGVSQALNLIEELQKNRDDIKQKTEHLQSKASNIIEDLQRSSANLREKAEELQHKALKVIEQLQDSKDLKEKTDDMQHKGAAEQMEIQAGLEKCCQRLDVLDKAVESMQELFQMYPDPEELNQCVTWVQLVQKDMDIEKDLVTSEVLDQPWLEEQAGPDPSAPSSGVPVPSTGVLVQYSSANEPSSTAPALSSGASVPASGVPVPSPGASAPSSHPSAPSSGASAASSGTTVLSPSASALPSGSSSPSSGVSVSLSGGPLHTDSSPPSAAPSFPSISAEDQSLEAAADSTQASSDGSEGGTIAGDQGRATEPQPVTSSVLPGSTPETVPQPEPQPGAKPEPQPGPHPGTQPGPQPAAHPGPQPGPHPGTQPGPQPAAHPGPHPGPQAGPHPGEHPAAQPGPQPTRIRGDLKRLSDSPESRTHSMQMEEFLKNIRKLQERVTQLEAHTRILEEQKVDWTGLAQFISSRGSLEVPGSMMDQVQQHQALMENLKTEHEKSLDLVYDVQRAIQELQAECERLQEATRSLHEDNQQKQGHIEELYKTAEELQVKKADKLMVESEIKADKLALDSKVSRLQFDAATEQLTSMFHELLNKMTGQEHDWHQLVDKLSTDMECKLNRMELDSVKLQLEERWRSILKKLQAQSAPLEDDAAGIRKKLLERFHCLSCDRVIMKQTPGPIVLTLPTFPPFPPPKSARPWTMEQIRQHYHSLTPGPSQRRVQLQKNHADMLQQLDSIERQRRLRQR</sequence>
<dbReference type="InterPro" id="IPR032013">
    <property type="entry name" value="DUF4795"/>
</dbReference>
<dbReference type="Ensembl" id="ENSPLAT00000027107.1">
    <property type="protein sequence ID" value="ENSPLAP00000017788.1"/>
    <property type="gene ID" value="ENSPLAG00000022262.1"/>
</dbReference>
<feature type="compositionally biased region" description="Low complexity" evidence="2">
    <location>
        <begin position="295"/>
        <end position="385"/>
    </location>
</feature>
<organism evidence="4 5">
    <name type="scientific">Poecilia latipinna</name>
    <name type="common">sailfin molly</name>
    <dbReference type="NCBI Taxonomy" id="48699"/>
    <lineage>
        <taxon>Eukaryota</taxon>
        <taxon>Metazoa</taxon>
        <taxon>Chordata</taxon>
        <taxon>Craniata</taxon>
        <taxon>Vertebrata</taxon>
        <taxon>Euteleostomi</taxon>
        <taxon>Actinopterygii</taxon>
        <taxon>Neopterygii</taxon>
        <taxon>Teleostei</taxon>
        <taxon>Neoteleostei</taxon>
        <taxon>Acanthomorphata</taxon>
        <taxon>Ovalentaria</taxon>
        <taxon>Atherinomorphae</taxon>
        <taxon>Cyprinodontiformes</taxon>
        <taxon>Poeciliidae</taxon>
        <taxon>Poeciliinae</taxon>
        <taxon>Poecilia</taxon>
    </lineage>
</organism>
<evidence type="ECO:0000256" key="2">
    <source>
        <dbReference type="SAM" id="MobiDB-lite"/>
    </source>
</evidence>
<feature type="domain" description="DUF4795" evidence="3">
    <location>
        <begin position="606"/>
        <end position="803"/>
    </location>
</feature>
<feature type="coiled-coil region" evidence="1">
    <location>
        <begin position="608"/>
        <end position="656"/>
    </location>
</feature>
<evidence type="ECO:0000256" key="1">
    <source>
        <dbReference type="SAM" id="Coils"/>
    </source>
</evidence>
<dbReference type="AlphaFoldDB" id="A0A3B3UY71"/>
<evidence type="ECO:0000313" key="4">
    <source>
        <dbReference type="Ensembl" id="ENSPLAP00000017788.1"/>
    </source>
</evidence>